<dbReference type="SUPFAM" id="SSF103256">
    <property type="entry name" value="Hypothetical protein TM0160"/>
    <property type="match status" value="1"/>
</dbReference>
<dbReference type="InterPro" id="IPR003729">
    <property type="entry name" value="Bi_nuclease_dom"/>
</dbReference>
<proteinExistence type="predicted"/>
<dbReference type="GO" id="GO:0004518">
    <property type="term" value="F:nuclease activity"/>
    <property type="evidence" value="ECO:0007669"/>
    <property type="project" value="InterPro"/>
</dbReference>
<dbReference type="AlphaFoldDB" id="A0A368VVT5"/>
<dbReference type="Proteomes" id="UP000253495">
    <property type="component" value="Unassembled WGS sequence"/>
</dbReference>
<dbReference type="EMBL" id="QPJC01000002">
    <property type="protein sequence ID" value="RCW45953.1"/>
    <property type="molecule type" value="Genomic_DNA"/>
</dbReference>
<organism evidence="2 3">
    <name type="scientific">Halopolyspora algeriensis</name>
    <dbReference type="NCBI Taxonomy" id="1500506"/>
    <lineage>
        <taxon>Bacteria</taxon>
        <taxon>Bacillati</taxon>
        <taxon>Actinomycetota</taxon>
        <taxon>Actinomycetes</taxon>
        <taxon>Actinomycetes incertae sedis</taxon>
        <taxon>Halopolyspora</taxon>
    </lineage>
</organism>
<protein>
    <recommendedName>
        <fullName evidence="1">BFN domain-containing protein</fullName>
    </recommendedName>
</protein>
<keyword evidence="3" id="KW-1185">Reference proteome</keyword>
<reference evidence="2 3" key="1">
    <citation type="submission" date="2018-07" db="EMBL/GenBank/DDBJ databases">
        <title>Genomic Encyclopedia of Type Strains, Phase III (KMG-III): the genomes of soil and plant-associated and newly described type strains.</title>
        <authorList>
            <person name="Whitman W."/>
        </authorList>
    </citation>
    <scope>NUCLEOTIDE SEQUENCE [LARGE SCALE GENOMIC DNA]</scope>
    <source>
        <strain evidence="2 3">CECT 8575</strain>
    </source>
</reference>
<evidence type="ECO:0000259" key="1">
    <source>
        <dbReference type="PROSITE" id="PS51658"/>
    </source>
</evidence>
<evidence type="ECO:0000313" key="2">
    <source>
        <dbReference type="EMBL" id="RCW45953.1"/>
    </source>
</evidence>
<gene>
    <name evidence="2" type="ORF">DFQ14_102255</name>
</gene>
<dbReference type="Gene3D" id="3.10.690.10">
    <property type="entry name" value="Bifunctional nuclease domain"/>
    <property type="match status" value="1"/>
</dbReference>
<evidence type="ECO:0000313" key="3">
    <source>
        <dbReference type="Proteomes" id="UP000253495"/>
    </source>
</evidence>
<name>A0A368VVT5_9ACTN</name>
<dbReference type="InterPro" id="IPR036104">
    <property type="entry name" value="BFN_sf"/>
</dbReference>
<feature type="domain" description="BFN" evidence="1">
    <location>
        <begin position="2"/>
        <end position="130"/>
    </location>
</feature>
<sequence>MWLPMHIQTVGITEPEHTPLLLLRETSGQRYLALGIGEAEAMAITLARTQQRPARPMTHDLLADVIQALGTHVDEVRITELHEGTFYAELVFPEGRTVSARPSDAVALAVRTGTPIVADDTLLAEQGIAADDITDETAAEDEPSEDQITQFRTFLDRISPEDFGNASS</sequence>
<dbReference type="PANTHER" id="PTHR15160:SF1">
    <property type="entry name" value="VON HIPPEL-LINDAU DISEASE TUMOR SUPPRESSOR"/>
    <property type="match status" value="1"/>
</dbReference>
<dbReference type="Pfam" id="PF02577">
    <property type="entry name" value="BFN_dom"/>
    <property type="match status" value="1"/>
</dbReference>
<dbReference type="PANTHER" id="PTHR15160">
    <property type="entry name" value="VON HIPPEL-LINDAU PROTEIN"/>
    <property type="match status" value="1"/>
</dbReference>
<accession>A0A368VVT5</accession>
<dbReference type="PROSITE" id="PS51658">
    <property type="entry name" value="BFN"/>
    <property type="match status" value="1"/>
</dbReference>
<comment type="caution">
    <text evidence="2">The sequence shown here is derived from an EMBL/GenBank/DDBJ whole genome shotgun (WGS) entry which is preliminary data.</text>
</comment>